<organism evidence="2">
    <name type="scientific">Anguilla anguilla</name>
    <name type="common">European freshwater eel</name>
    <name type="synonym">Muraena anguilla</name>
    <dbReference type="NCBI Taxonomy" id="7936"/>
    <lineage>
        <taxon>Eukaryota</taxon>
        <taxon>Metazoa</taxon>
        <taxon>Chordata</taxon>
        <taxon>Craniata</taxon>
        <taxon>Vertebrata</taxon>
        <taxon>Euteleostomi</taxon>
        <taxon>Actinopterygii</taxon>
        <taxon>Neopterygii</taxon>
        <taxon>Teleostei</taxon>
        <taxon>Anguilliformes</taxon>
        <taxon>Anguillidae</taxon>
        <taxon>Anguilla</taxon>
    </lineage>
</organism>
<dbReference type="Gene3D" id="3.30.420.10">
    <property type="entry name" value="Ribonuclease H-like superfamily/Ribonuclease H"/>
    <property type="match status" value="1"/>
</dbReference>
<dbReference type="GO" id="GO:0003676">
    <property type="term" value="F:nucleic acid binding"/>
    <property type="evidence" value="ECO:0007669"/>
    <property type="project" value="InterPro"/>
</dbReference>
<feature type="region of interest" description="Disordered" evidence="1">
    <location>
        <begin position="1"/>
        <end position="29"/>
    </location>
</feature>
<evidence type="ECO:0000313" key="2">
    <source>
        <dbReference type="EMBL" id="JAH72099.1"/>
    </source>
</evidence>
<feature type="compositionally biased region" description="Basic and acidic residues" evidence="1">
    <location>
        <begin position="16"/>
        <end position="25"/>
    </location>
</feature>
<protein>
    <submittedName>
        <fullName evidence="2">Uncharacterized protein</fullName>
    </submittedName>
</protein>
<proteinExistence type="predicted"/>
<name>A0A0E9V1T6_ANGAN</name>
<sequence>MSPNKPLPKRWKVRRKEGTAHDPKHTASSVEYDGGSVMARICMAASGTGSLVIIDDVTENGSSMINSEVYREIQIIEYK</sequence>
<evidence type="ECO:0000256" key="1">
    <source>
        <dbReference type="SAM" id="MobiDB-lite"/>
    </source>
</evidence>
<accession>A0A0E9V1T6</accession>
<reference evidence="2" key="2">
    <citation type="journal article" date="2015" name="Fish Shellfish Immunol.">
        <title>Early steps in the European eel (Anguilla anguilla)-Vibrio vulnificus interaction in the gills: Role of the RtxA13 toxin.</title>
        <authorList>
            <person name="Callol A."/>
            <person name="Pajuelo D."/>
            <person name="Ebbesson L."/>
            <person name="Teles M."/>
            <person name="MacKenzie S."/>
            <person name="Amaro C."/>
        </authorList>
    </citation>
    <scope>NUCLEOTIDE SEQUENCE</scope>
</reference>
<reference evidence="2" key="1">
    <citation type="submission" date="2014-11" db="EMBL/GenBank/DDBJ databases">
        <authorList>
            <person name="Amaro Gonzalez C."/>
        </authorList>
    </citation>
    <scope>NUCLEOTIDE SEQUENCE</scope>
</reference>
<dbReference type="InterPro" id="IPR036397">
    <property type="entry name" value="RNaseH_sf"/>
</dbReference>
<dbReference type="AlphaFoldDB" id="A0A0E9V1T6"/>
<dbReference type="EMBL" id="GBXM01036478">
    <property type="protein sequence ID" value="JAH72099.1"/>
    <property type="molecule type" value="Transcribed_RNA"/>
</dbReference>